<keyword evidence="4" id="KW-1185">Reference proteome</keyword>
<dbReference type="Proteomes" id="UP000521943">
    <property type="component" value="Unassembled WGS sequence"/>
</dbReference>
<keyword evidence="2" id="KW-1133">Transmembrane helix</keyword>
<evidence type="ECO:0000313" key="4">
    <source>
        <dbReference type="Proteomes" id="UP000521943"/>
    </source>
</evidence>
<evidence type="ECO:0000313" key="3">
    <source>
        <dbReference type="EMBL" id="KAF6741612.1"/>
    </source>
</evidence>
<evidence type="ECO:0000256" key="2">
    <source>
        <dbReference type="SAM" id="Phobius"/>
    </source>
</evidence>
<dbReference type="AlphaFoldDB" id="A0A8H6H8V5"/>
<organism evidence="3 4">
    <name type="scientific">Ephemerocybe angulata</name>
    <dbReference type="NCBI Taxonomy" id="980116"/>
    <lineage>
        <taxon>Eukaryota</taxon>
        <taxon>Fungi</taxon>
        <taxon>Dikarya</taxon>
        <taxon>Basidiomycota</taxon>
        <taxon>Agaricomycotina</taxon>
        <taxon>Agaricomycetes</taxon>
        <taxon>Agaricomycetidae</taxon>
        <taxon>Agaricales</taxon>
        <taxon>Agaricineae</taxon>
        <taxon>Psathyrellaceae</taxon>
        <taxon>Ephemerocybe</taxon>
    </lineage>
</organism>
<feature type="compositionally biased region" description="Basic and acidic residues" evidence="1">
    <location>
        <begin position="325"/>
        <end position="336"/>
    </location>
</feature>
<feature type="transmembrane region" description="Helical" evidence="2">
    <location>
        <begin position="91"/>
        <end position="111"/>
    </location>
</feature>
<protein>
    <submittedName>
        <fullName evidence="3">Uncharacterized protein</fullName>
    </submittedName>
</protein>
<feature type="region of interest" description="Disordered" evidence="1">
    <location>
        <begin position="217"/>
        <end position="246"/>
    </location>
</feature>
<dbReference type="EMBL" id="JACGCI010000230">
    <property type="protein sequence ID" value="KAF6741612.1"/>
    <property type="molecule type" value="Genomic_DNA"/>
</dbReference>
<feature type="region of interest" description="Disordered" evidence="1">
    <location>
        <begin position="308"/>
        <end position="348"/>
    </location>
</feature>
<comment type="caution">
    <text evidence="3">The sequence shown here is derived from an EMBL/GenBank/DDBJ whole genome shotgun (WGS) entry which is preliminary data.</text>
</comment>
<keyword evidence="2" id="KW-0472">Membrane</keyword>
<accession>A0A8H6H8V5</accession>
<sequence length="387" mass="42718">MHQILGYNRLAWAVIPESDLCGPSHSELVQCCIEIPQTEGALRRRIRFLQVFGDPDLGSSSGFLSILRKGDSALSLERIAAYALRTQDSGFAYPIMLGALGLYIFITYSFVRHTSFAPRCGAVEPCVPTPQHMDALRKYSDGAHPTSLYSSVLLWSARSGGPRQAKYGKGGGSGFMRRGQRNRGEYDKFRITRRREVEGADMICIYTRMPYPLNQATRVGGGFPPKDDRSRLVYGSSEARSRRDKDKDIRGIRRNFRVEGILITPIDFLVYLPSSAAIAQLKEPRRTVVPPPHEKTLTEWGASASEAQIASLPPPRTPATSPATEARHRHEADRHAKGQGNQTRTGSLPRIYDAKNKKADGCEASASIGAIPSHVKDNKKLAVVLTI</sequence>
<keyword evidence="2" id="KW-0812">Transmembrane</keyword>
<evidence type="ECO:0000256" key="1">
    <source>
        <dbReference type="SAM" id="MobiDB-lite"/>
    </source>
</evidence>
<proteinExistence type="predicted"/>
<name>A0A8H6H8V5_9AGAR</name>
<reference evidence="3 4" key="1">
    <citation type="submission" date="2020-07" db="EMBL/GenBank/DDBJ databases">
        <title>Comparative genomics of pyrophilous fungi reveals a link between fire events and developmental genes.</title>
        <authorList>
            <consortium name="DOE Joint Genome Institute"/>
            <person name="Steindorff A.S."/>
            <person name="Carver A."/>
            <person name="Calhoun S."/>
            <person name="Stillman K."/>
            <person name="Liu H."/>
            <person name="Lipzen A."/>
            <person name="Pangilinan J."/>
            <person name="Labutti K."/>
            <person name="Bruns T.D."/>
            <person name="Grigoriev I.V."/>
        </authorList>
    </citation>
    <scope>NUCLEOTIDE SEQUENCE [LARGE SCALE GENOMIC DNA]</scope>
    <source>
        <strain evidence="3 4">CBS 144469</strain>
    </source>
</reference>
<gene>
    <name evidence="3" type="ORF">DFP72DRAFT_861873</name>
</gene>